<protein>
    <recommendedName>
        <fullName evidence="6">Cell shape-determining protein MreB</fullName>
    </recommendedName>
</protein>
<feature type="binding site" evidence="6">
    <location>
        <begin position="287"/>
        <end position="290"/>
    </location>
    <ligand>
        <name>ATP</name>
        <dbReference type="ChEBI" id="CHEBI:30616"/>
    </ligand>
</feature>
<dbReference type="InterPro" id="IPR043129">
    <property type="entry name" value="ATPase_NBD"/>
</dbReference>
<dbReference type="CDD" id="cd10225">
    <property type="entry name" value="ASKHA_NBD_MreB-like"/>
    <property type="match status" value="1"/>
</dbReference>
<dbReference type="STRING" id="1121429.SAMN02745133_01514"/>
<dbReference type="GO" id="GO:0005737">
    <property type="term" value="C:cytoplasm"/>
    <property type="evidence" value="ECO:0007669"/>
    <property type="project" value="UniProtKB-SubCell"/>
</dbReference>
<keyword evidence="3 6" id="KW-0067">ATP-binding</keyword>
<dbReference type="Proteomes" id="UP000184148">
    <property type="component" value="Unassembled WGS sequence"/>
</dbReference>
<name>A0A1M4XT07_9FIRM</name>
<dbReference type="PRINTS" id="PR01652">
    <property type="entry name" value="SHAPEPROTEIN"/>
</dbReference>
<dbReference type="OrthoDB" id="9768127at2"/>
<feature type="binding site" evidence="6">
    <location>
        <begin position="158"/>
        <end position="160"/>
    </location>
    <ligand>
        <name>ATP</name>
        <dbReference type="ChEBI" id="CHEBI:30616"/>
    </ligand>
</feature>
<dbReference type="EMBL" id="FQUY01000009">
    <property type="protein sequence ID" value="SHE96530.1"/>
    <property type="molecule type" value="Genomic_DNA"/>
</dbReference>
<dbReference type="NCBIfam" id="NF010539">
    <property type="entry name" value="PRK13927.1"/>
    <property type="match status" value="1"/>
</dbReference>
<keyword evidence="4 6" id="KW-0133">Cell shape</keyword>
<accession>A0A1M4XT07</accession>
<evidence type="ECO:0000256" key="4">
    <source>
        <dbReference type="ARBA" id="ARBA00022960"/>
    </source>
</evidence>
<evidence type="ECO:0000256" key="6">
    <source>
        <dbReference type="HAMAP-Rule" id="MF_02207"/>
    </source>
</evidence>
<dbReference type="InterPro" id="IPR056546">
    <property type="entry name" value="MreB_MamK-like"/>
</dbReference>
<dbReference type="NCBIfam" id="TIGR00904">
    <property type="entry name" value="mreB"/>
    <property type="match status" value="1"/>
</dbReference>
<evidence type="ECO:0000256" key="3">
    <source>
        <dbReference type="ARBA" id="ARBA00022840"/>
    </source>
</evidence>
<sequence length="344" mass="36507">MFGFSSDIGVDLGTASVLVYVKGKGIVLREPSVVAINKDTGRIIAVGEEARRMLGRTPGNIVATRPLREGVIADYDVTEKMLRYFINKAVGKKWFFRPRVMVCIPSGVTGVEERAVRQAAISAGARSAHLIEEPLAAALGAGIDISEPSGSMVVDIGGGTSDVAVLSLGGIVCSRSIRVGGDKFDEAIVRYIRKEFSLMIGERTGEEIKVEIATAFPQKTPERVTQIRGRDLITGLPKAVTVSSHQIYHAIEEPLEAVVGAVKEVLEITPPELAADIVNKGIVMTGGGSLLHGLDMLLSEETGLPVYVADDAISCVAQGTGKALAMMNVLPKPKSSKLFKKVVG</sequence>
<dbReference type="GO" id="GO:0005524">
    <property type="term" value="F:ATP binding"/>
    <property type="evidence" value="ECO:0007669"/>
    <property type="project" value="UniProtKB-KW"/>
</dbReference>
<keyword evidence="8" id="KW-1185">Reference proteome</keyword>
<comment type="caution">
    <text evidence="6">Lacks conserved residue(s) required for the propagation of feature annotation.</text>
</comment>
<dbReference type="Gene3D" id="3.30.420.40">
    <property type="match status" value="3"/>
</dbReference>
<comment type="similarity">
    <text evidence="5 6">Belongs to the FtsA/MreB family.</text>
</comment>
<dbReference type="PANTHER" id="PTHR42749:SF1">
    <property type="entry name" value="CELL SHAPE-DETERMINING PROTEIN MREB"/>
    <property type="match status" value="1"/>
</dbReference>
<dbReference type="RefSeq" id="WP_073238135.1">
    <property type="nucleotide sequence ID" value="NZ_FQUY01000009.1"/>
</dbReference>
<dbReference type="SUPFAM" id="SSF53067">
    <property type="entry name" value="Actin-like ATPase domain"/>
    <property type="match status" value="2"/>
</dbReference>
<dbReference type="HAMAP" id="MF_02207">
    <property type="entry name" value="MreB"/>
    <property type="match status" value="1"/>
</dbReference>
<evidence type="ECO:0000256" key="2">
    <source>
        <dbReference type="ARBA" id="ARBA00022741"/>
    </source>
</evidence>
<dbReference type="GO" id="GO:0000902">
    <property type="term" value="P:cell morphogenesis"/>
    <property type="evidence" value="ECO:0007669"/>
    <property type="project" value="InterPro"/>
</dbReference>
<reference evidence="8" key="1">
    <citation type="submission" date="2016-11" db="EMBL/GenBank/DDBJ databases">
        <authorList>
            <person name="Varghese N."/>
            <person name="Submissions S."/>
        </authorList>
    </citation>
    <scope>NUCLEOTIDE SEQUENCE [LARGE SCALE GENOMIC DNA]</scope>
    <source>
        <strain evidence="8">DSM 12395</strain>
    </source>
</reference>
<evidence type="ECO:0000313" key="7">
    <source>
        <dbReference type="EMBL" id="SHE96530.1"/>
    </source>
</evidence>
<evidence type="ECO:0000256" key="5">
    <source>
        <dbReference type="ARBA" id="ARBA00023458"/>
    </source>
</evidence>
<dbReference type="Pfam" id="PF06723">
    <property type="entry name" value="MreB_Mbl"/>
    <property type="match status" value="1"/>
</dbReference>
<keyword evidence="2 6" id="KW-0547">Nucleotide-binding</keyword>
<organism evidence="7 8">
    <name type="scientific">Desulforamulus putei DSM 12395</name>
    <dbReference type="NCBI Taxonomy" id="1121429"/>
    <lineage>
        <taxon>Bacteria</taxon>
        <taxon>Bacillati</taxon>
        <taxon>Bacillota</taxon>
        <taxon>Clostridia</taxon>
        <taxon>Eubacteriales</taxon>
        <taxon>Peptococcaceae</taxon>
        <taxon>Desulforamulus</taxon>
    </lineage>
</organism>
<comment type="subcellular location">
    <subcellularLocation>
        <location evidence="6">Cytoplasm</location>
    </subcellularLocation>
    <text evidence="6">Membrane-associated.</text>
</comment>
<evidence type="ECO:0000313" key="8">
    <source>
        <dbReference type="Proteomes" id="UP000184148"/>
    </source>
</evidence>
<dbReference type="PANTHER" id="PTHR42749">
    <property type="entry name" value="CELL SHAPE-DETERMINING PROTEIN MREB"/>
    <property type="match status" value="1"/>
</dbReference>
<keyword evidence="1 6" id="KW-0963">Cytoplasm</keyword>
<dbReference type="InterPro" id="IPR004753">
    <property type="entry name" value="MreB"/>
</dbReference>
<comment type="subunit">
    <text evidence="6">Forms polymers.</text>
</comment>
<dbReference type="GO" id="GO:0008360">
    <property type="term" value="P:regulation of cell shape"/>
    <property type="evidence" value="ECO:0007669"/>
    <property type="project" value="UniProtKB-UniRule"/>
</dbReference>
<dbReference type="AlphaFoldDB" id="A0A1M4XT07"/>
<gene>
    <name evidence="6" type="primary">mreB</name>
    <name evidence="7" type="ORF">SAMN02745133_01514</name>
</gene>
<proteinExistence type="inferred from homology"/>
<comment type="function">
    <text evidence="6">Forms membrane-associated dynamic filaments that are essential for cell shape determination. Acts by regulating cell wall synthesis and cell elongation, and thus cell shape. A feedback loop between cell geometry and MreB localization may maintain elongated cell shape by targeting cell wall growth to regions of negative cell wall curvature.</text>
</comment>
<feature type="binding site" evidence="6">
    <location>
        <begin position="206"/>
        <end position="209"/>
    </location>
    <ligand>
        <name>ATP</name>
        <dbReference type="ChEBI" id="CHEBI:30616"/>
    </ligand>
</feature>
<evidence type="ECO:0000256" key="1">
    <source>
        <dbReference type="ARBA" id="ARBA00022490"/>
    </source>
</evidence>